<reference evidence="5 6" key="1">
    <citation type="submission" date="2019-06" db="EMBL/GenBank/DDBJ databases">
        <title>Sequencing the genomes of 1000 actinobacteria strains.</title>
        <authorList>
            <person name="Klenk H.-P."/>
        </authorList>
    </citation>
    <scope>NUCLEOTIDE SEQUENCE [LARGE SCALE GENOMIC DNA]</scope>
    <source>
        <strain evidence="5 6">DSM 41649</strain>
    </source>
</reference>
<proteinExistence type="inferred from homology"/>
<gene>
    <name evidence="5" type="ORF">FB465_5390</name>
</gene>
<protein>
    <submittedName>
        <fullName evidence="5">Transglycosylase-like protein with SLT domain</fullName>
    </submittedName>
</protein>
<dbReference type="AlphaFoldDB" id="A0A561EXA2"/>
<keyword evidence="2" id="KW-0378">Hydrolase</keyword>
<dbReference type="SUPFAM" id="SSF53955">
    <property type="entry name" value="Lysozyme-like"/>
    <property type="match status" value="1"/>
</dbReference>
<sequence>MRPLLLLPLLPLAVLGALAFAPAPPPASDETWERLADCESGGDWHADTGNGYFGGLQIWPPTWYEVGGLRFADRPDRATRRQQITVAEEIRRQQGWEAWAYCARLTGLLEP</sequence>
<accession>A0A561EXA2</accession>
<feature type="signal peptide" evidence="3">
    <location>
        <begin position="1"/>
        <end position="19"/>
    </location>
</feature>
<evidence type="ECO:0000259" key="4">
    <source>
        <dbReference type="Pfam" id="PF06737"/>
    </source>
</evidence>
<dbReference type="InterPro" id="IPR010618">
    <property type="entry name" value="RPF"/>
</dbReference>
<evidence type="ECO:0000256" key="2">
    <source>
        <dbReference type="ARBA" id="ARBA00022801"/>
    </source>
</evidence>
<dbReference type="RefSeq" id="WP_145794477.1">
    <property type="nucleotide sequence ID" value="NZ_BAAABR010000017.1"/>
</dbReference>
<comment type="caution">
    <text evidence="5">The sequence shown here is derived from an EMBL/GenBank/DDBJ whole genome shotgun (WGS) entry which is preliminary data.</text>
</comment>
<dbReference type="EMBL" id="VIVR01000001">
    <property type="protein sequence ID" value="TWE20245.1"/>
    <property type="molecule type" value="Genomic_DNA"/>
</dbReference>
<name>A0A561EXA2_9ACTN</name>
<organism evidence="5 6">
    <name type="scientific">Kitasatospora atroaurantiaca</name>
    <dbReference type="NCBI Taxonomy" id="285545"/>
    <lineage>
        <taxon>Bacteria</taxon>
        <taxon>Bacillati</taxon>
        <taxon>Actinomycetota</taxon>
        <taxon>Actinomycetes</taxon>
        <taxon>Kitasatosporales</taxon>
        <taxon>Streptomycetaceae</taxon>
        <taxon>Kitasatospora</taxon>
    </lineage>
</organism>
<feature type="chain" id="PRO_5038689573" evidence="3">
    <location>
        <begin position="20"/>
        <end position="111"/>
    </location>
</feature>
<dbReference type="CDD" id="cd13925">
    <property type="entry name" value="RPF"/>
    <property type="match status" value="1"/>
</dbReference>
<dbReference type="GO" id="GO:0016787">
    <property type="term" value="F:hydrolase activity"/>
    <property type="evidence" value="ECO:0007669"/>
    <property type="project" value="UniProtKB-KW"/>
</dbReference>
<feature type="domain" description="Resuscitation-promoting factor core lysozyme-like" evidence="4">
    <location>
        <begin position="27"/>
        <end position="102"/>
    </location>
</feature>
<keyword evidence="6" id="KW-1185">Reference proteome</keyword>
<evidence type="ECO:0000256" key="1">
    <source>
        <dbReference type="ARBA" id="ARBA00010830"/>
    </source>
</evidence>
<dbReference type="Proteomes" id="UP000318416">
    <property type="component" value="Unassembled WGS sequence"/>
</dbReference>
<dbReference type="InterPro" id="IPR023346">
    <property type="entry name" value="Lysozyme-like_dom_sf"/>
</dbReference>
<evidence type="ECO:0000256" key="3">
    <source>
        <dbReference type="SAM" id="SignalP"/>
    </source>
</evidence>
<comment type="similarity">
    <text evidence="1">Belongs to the transglycosylase family. Rpf subfamily.</text>
</comment>
<dbReference type="OrthoDB" id="1404170at2"/>
<keyword evidence="3" id="KW-0732">Signal</keyword>
<dbReference type="Gene3D" id="1.10.530.10">
    <property type="match status" value="1"/>
</dbReference>
<evidence type="ECO:0000313" key="6">
    <source>
        <dbReference type="Proteomes" id="UP000318416"/>
    </source>
</evidence>
<evidence type="ECO:0000313" key="5">
    <source>
        <dbReference type="EMBL" id="TWE20245.1"/>
    </source>
</evidence>
<dbReference type="Pfam" id="PF06737">
    <property type="entry name" value="Transglycosylas"/>
    <property type="match status" value="1"/>
</dbReference>